<reference evidence="2 3" key="1">
    <citation type="journal article" date="2015" name="Genome Biol. Evol.">
        <title>Comparative Genomics of a Bacterivorous Green Alga Reveals Evolutionary Causalities and Consequences of Phago-Mixotrophic Mode of Nutrition.</title>
        <authorList>
            <person name="Burns J.A."/>
            <person name="Paasch A."/>
            <person name="Narechania A."/>
            <person name="Kim E."/>
        </authorList>
    </citation>
    <scope>NUCLEOTIDE SEQUENCE [LARGE SCALE GENOMIC DNA]</scope>
    <source>
        <strain evidence="2 3">PLY_AMNH</strain>
    </source>
</reference>
<dbReference type="EMBL" id="LGRX02014711">
    <property type="protein sequence ID" value="KAK3264227.1"/>
    <property type="molecule type" value="Genomic_DNA"/>
</dbReference>
<evidence type="ECO:0000256" key="1">
    <source>
        <dbReference type="SAM" id="MobiDB-lite"/>
    </source>
</evidence>
<name>A0AAE0KXE4_9CHLO</name>
<feature type="region of interest" description="Disordered" evidence="1">
    <location>
        <begin position="74"/>
        <end position="195"/>
    </location>
</feature>
<feature type="region of interest" description="Disordered" evidence="1">
    <location>
        <begin position="1"/>
        <end position="27"/>
    </location>
</feature>
<protein>
    <submittedName>
        <fullName evidence="2">Uncharacterized protein</fullName>
    </submittedName>
</protein>
<feature type="non-terminal residue" evidence="2">
    <location>
        <position position="605"/>
    </location>
</feature>
<feature type="compositionally biased region" description="Basic and acidic residues" evidence="1">
    <location>
        <begin position="114"/>
        <end position="128"/>
    </location>
</feature>
<keyword evidence="3" id="KW-1185">Reference proteome</keyword>
<feature type="compositionally biased region" description="Acidic residues" evidence="1">
    <location>
        <begin position="1"/>
        <end position="10"/>
    </location>
</feature>
<evidence type="ECO:0000313" key="3">
    <source>
        <dbReference type="Proteomes" id="UP001190700"/>
    </source>
</evidence>
<feature type="compositionally biased region" description="Basic and acidic residues" evidence="1">
    <location>
        <begin position="137"/>
        <end position="152"/>
    </location>
</feature>
<dbReference type="Proteomes" id="UP001190700">
    <property type="component" value="Unassembled WGS sequence"/>
</dbReference>
<accession>A0AAE0KXE4</accession>
<feature type="compositionally biased region" description="Low complexity" evidence="1">
    <location>
        <begin position="153"/>
        <end position="162"/>
    </location>
</feature>
<evidence type="ECO:0000313" key="2">
    <source>
        <dbReference type="EMBL" id="KAK3264227.1"/>
    </source>
</evidence>
<feature type="compositionally biased region" description="Basic and acidic residues" evidence="1">
    <location>
        <begin position="169"/>
        <end position="178"/>
    </location>
</feature>
<feature type="region of interest" description="Disordered" evidence="1">
    <location>
        <begin position="208"/>
        <end position="233"/>
    </location>
</feature>
<gene>
    <name evidence="2" type="ORF">CYMTET_27020</name>
</gene>
<feature type="region of interest" description="Disordered" evidence="1">
    <location>
        <begin position="409"/>
        <end position="478"/>
    </location>
</feature>
<feature type="compositionally biased region" description="Basic and acidic residues" evidence="1">
    <location>
        <begin position="444"/>
        <end position="477"/>
    </location>
</feature>
<dbReference type="AlphaFoldDB" id="A0AAE0KXE4"/>
<organism evidence="2 3">
    <name type="scientific">Cymbomonas tetramitiformis</name>
    <dbReference type="NCBI Taxonomy" id="36881"/>
    <lineage>
        <taxon>Eukaryota</taxon>
        <taxon>Viridiplantae</taxon>
        <taxon>Chlorophyta</taxon>
        <taxon>Pyramimonadophyceae</taxon>
        <taxon>Pyramimonadales</taxon>
        <taxon>Pyramimonadaceae</taxon>
        <taxon>Cymbomonas</taxon>
    </lineage>
</organism>
<feature type="compositionally biased region" description="Basic and acidic residues" evidence="1">
    <location>
        <begin position="208"/>
        <end position="228"/>
    </location>
</feature>
<sequence length="605" mass="64779">MGEVEMEEAEGASVESGAEPGARGGRRVEKVVWRRWNRIGKMKLPMRRWSGEGERGETSGGAKGVAVEADAVAVGAEGDGGGGKTEGWRRLKGTGPGKRGEAAGTRAMGIGWRGHQEPGVRWREHGGEDVSSMKGVKPVEERKEGEMEDRQQISRWRQSSRWAPVSRSSEQESKEQIQCRRHSPGSTAPKSLPEPHSVVLAGEECRGEEDVVDEHGGNRSSRAADKGVRPPRQCGGAAAVVARQGCRGSVSAKGAWPPGTSGRRIRVAAAEEKTSAGRKPWQGSCRGGEAAVTGRPLGGAQPDGEAAAAAAWLPLGAKVEGVEGAMGVGVEVVMERGEELSKGWKWEVMWGDGSREEEWLRSSHLDGDLALCLGKMDAQQEELAQARSMVAASDKFMAQQVMRVQKARRLSALSSGSPAPATVADSSQDTDEKLLKGGTQPQELPRDDGEHEQENVPPRCEENGDEDKASRASDEKQMAVVEQQLAQAQLDLELERSHVAELSNERDLLSNQLSTAGSHAAEAQPIHLDAQQAAKLVEEENAAVLQALQDDRPSMVMTVTPYLSRAAGPSRMTVTPSTSAVLQALQRWTGDALPSAVLQALQDDR</sequence>
<comment type="caution">
    <text evidence="2">The sequence shown here is derived from an EMBL/GenBank/DDBJ whole genome shotgun (WGS) entry which is preliminary data.</text>
</comment>
<proteinExistence type="predicted"/>
<feature type="compositionally biased region" description="Low complexity" evidence="1">
    <location>
        <begin position="410"/>
        <end position="421"/>
    </location>
</feature>